<keyword evidence="6" id="KW-0804">Transcription</keyword>
<dbReference type="PANTHER" id="PTHR43874:SF205">
    <property type="entry name" value="TWO-COMPONENT RESPONSE REGULATOR ORR23"/>
    <property type="match status" value="1"/>
</dbReference>
<comment type="subcellular location">
    <subcellularLocation>
        <location evidence="1">Nucleus</location>
    </subcellularLocation>
</comment>
<dbReference type="Pfam" id="PF00072">
    <property type="entry name" value="Response_reg"/>
    <property type="match status" value="1"/>
</dbReference>
<evidence type="ECO:0000256" key="2">
    <source>
        <dbReference type="ARBA" id="ARBA00022553"/>
    </source>
</evidence>
<dbReference type="PROSITE" id="PS50110">
    <property type="entry name" value="RESPONSE_REGULATORY"/>
    <property type="match status" value="1"/>
</dbReference>
<evidence type="ECO:0000256" key="9">
    <source>
        <dbReference type="SAM" id="MobiDB-lite"/>
    </source>
</evidence>
<dbReference type="FunFam" id="1.10.10.60:FF:000007">
    <property type="entry name" value="Two-component response regulator"/>
    <property type="match status" value="1"/>
</dbReference>
<feature type="domain" description="Response regulatory" evidence="10">
    <location>
        <begin position="24"/>
        <end position="139"/>
    </location>
</feature>
<evidence type="ECO:0000259" key="11">
    <source>
        <dbReference type="PROSITE" id="PS51294"/>
    </source>
</evidence>
<keyword evidence="4" id="KW-0805">Transcription regulation</keyword>
<feature type="modified residue" description="4-aspartylphosphate" evidence="8">
    <location>
        <position position="75"/>
    </location>
</feature>
<evidence type="ECO:0000259" key="10">
    <source>
        <dbReference type="PROSITE" id="PS50110"/>
    </source>
</evidence>
<keyword evidence="5" id="KW-0010">Activator</keyword>
<dbReference type="GO" id="GO:0005634">
    <property type="term" value="C:nucleus"/>
    <property type="evidence" value="ECO:0007669"/>
    <property type="project" value="UniProtKB-SubCell"/>
</dbReference>
<evidence type="ECO:0000313" key="13">
    <source>
        <dbReference type="Proteomes" id="UP001172457"/>
    </source>
</evidence>
<protein>
    <recommendedName>
        <fullName evidence="14">Two-component response regulator</fullName>
    </recommendedName>
</protein>
<comment type="caution">
    <text evidence="12">The sequence shown here is derived from an EMBL/GenBank/DDBJ whole genome shotgun (WGS) entry which is preliminary data.</text>
</comment>
<evidence type="ECO:0000256" key="3">
    <source>
        <dbReference type="ARBA" id="ARBA00023012"/>
    </source>
</evidence>
<name>A0AA38W6C1_9ASTR</name>
<evidence type="ECO:0000256" key="7">
    <source>
        <dbReference type="ARBA" id="ARBA00023242"/>
    </source>
</evidence>
<dbReference type="GO" id="GO:0003677">
    <property type="term" value="F:DNA binding"/>
    <property type="evidence" value="ECO:0007669"/>
    <property type="project" value="InterPro"/>
</dbReference>
<feature type="region of interest" description="Disordered" evidence="9">
    <location>
        <begin position="142"/>
        <end position="201"/>
    </location>
</feature>
<evidence type="ECO:0000256" key="4">
    <source>
        <dbReference type="ARBA" id="ARBA00023015"/>
    </source>
</evidence>
<dbReference type="AlphaFoldDB" id="A0AA38W6C1"/>
<dbReference type="SMART" id="SM00448">
    <property type="entry name" value="REC"/>
    <property type="match status" value="1"/>
</dbReference>
<feature type="non-terminal residue" evidence="12">
    <location>
        <position position="1"/>
    </location>
</feature>
<dbReference type="Gene3D" id="1.10.10.60">
    <property type="entry name" value="Homeodomain-like"/>
    <property type="match status" value="1"/>
</dbReference>
<proteinExistence type="predicted"/>
<dbReference type="EMBL" id="JARYMX010000005">
    <property type="protein sequence ID" value="KAJ9548387.1"/>
    <property type="molecule type" value="Genomic_DNA"/>
</dbReference>
<evidence type="ECO:0000313" key="12">
    <source>
        <dbReference type="EMBL" id="KAJ9548387.1"/>
    </source>
</evidence>
<dbReference type="GO" id="GO:0000160">
    <property type="term" value="P:phosphorelay signal transduction system"/>
    <property type="evidence" value="ECO:0007669"/>
    <property type="project" value="UniProtKB-KW"/>
</dbReference>
<dbReference type="Proteomes" id="UP001172457">
    <property type="component" value="Chromosome 5"/>
</dbReference>
<dbReference type="InterPro" id="IPR006447">
    <property type="entry name" value="Myb_dom_plants"/>
</dbReference>
<dbReference type="InterPro" id="IPR001789">
    <property type="entry name" value="Sig_transdc_resp-reg_receiver"/>
</dbReference>
<dbReference type="PANTHER" id="PTHR43874">
    <property type="entry name" value="TWO-COMPONENT RESPONSE REGULATOR"/>
    <property type="match status" value="1"/>
</dbReference>
<dbReference type="CDD" id="cd17584">
    <property type="entry name" value="REC_typeB_ARR-like"/>
    <property type="match status" value="1"/>
</dbReference>
<sequence>MTVEEIRGVVGGNNETDRFPIGMRVLAVDDDPTCLKLLDGLLRKCQYQVTTTNQAITALKMLKENRNRFDLVISDVYMPDMDGFKLLELVGLEMDLPVIMLSGNSDPKLVMKGITHGACDYLVKPVRLEELRNVWQHVIRRKVKSKPQSRSNNNHEKSNQGNEGGDQNVKMNRKRKDEDEDVEENRHESDDDDDDDPSSQKKPRVVWSIDLHRKFVAAVNQLGNEKAMPRRILDLMKVDGLTRENVASHLQKYRLYLKRISHQGNMVAPFWGSKDASSYMQMSPLDGLGDFRMLSSSGRLSNAAYAPPGILGRLNSATGVTLHGLTVPPLAQPNHAQNKLQPAYHQNTNLFLSSFDQCSNKPKTQLTDFSSVEESRIFTGSNPLMDPSVVLGSKPLFNLPSSSSNFLDQNGNKPSTFSANQPPLGDKYSYSATVDGGNCSNITTTTDVPLEAHGGGFVGEIVQNVNNQSLSNQKNRQYGKQDYSQYSQNAFSTLASLALANGGGLGGPLSHGALNGGTSALFKTDTLSLETKMHSSEDGVVVNNGYGLLDELMTGMTKR</sequence>
<evidence type="ECO:0000256" key="5">
    <source>
        <dbReference type="ARBA" id="ARBA00023159"/>
    </source>
</evidence>
<dbReference type="Pfam" id="PF00249">
    <property type="entry name" value="Myb_DNA-binding"/>
    <property type="match status" value="1"/>
</dbReference>
<feature type="region of interest" description="Disordered" evidence="9">
    <location>
        <begin position="405"/>
        <end position="424"/>
    </location>
</feature>
<feature type="domain" description="HTH myb-type" evidence="11">
    <location>
        <begin position="199"/>
        <end position="258"/>
    </location>
</feature>
<dbReference type="PROSITE" id="PS51294">
    <property type="entry name" value="HTH_MYB"/>
    <property type="match status" value="1"/>
</dbReference>
<evidence type="ECO:0008006" key="14">
    <source>
        <dbReference type="Google" id="ProtNLM"/>
    </source>
</evidence>
<dbReference type="GO" id="GO:0009736">
    <property type="term" value="P:cytokinin-activated signaling pathway"/>
    <property type="evidence" value="ECO:0007669"/>
    <property type="project" value="InterPro"/>
</dbReference>
<dbReference type="InterPro" id="IPR009057">
    <property type="entry name" value="Homeodomain-like_sf"/>
</dbReference>
<keyword evidence="3" id="KW-0902">Two-component regulatory system</keyword>
<keyword evidence="2 8" id="KW-0597">Phosphoprotein</keyword>
<evidence type="ECO:0000256" key="6">
    <source>
        <dbReference type="ARBA" id="ARBA00023163"/>
    </source>
</evidence>
<dbReference type="Gene3D" id="3.40.50.2300">
    <property type="match status" value="1"/>
</dbReference>
<keyword evidence="13" id="KW-1185">Reference proteome</keyword>
<evidence type="ECO:0000256" key="8">
    <source>
        <dbReference type="PROSITE-ProRule" id="PRU00169"/>
    </source>
</evidence>
<dbReference type="InterPro" id="IPR045279">
    <property type="entry name" value="ARR-like"/>
</dbReference>
<keyword evidence="7" id="KW-0539">Nucleus</keyword>
<reference evidence="12" key="1">
    <citation type="submission" date="2023-03" db="EMBL/GenBank/DDBJ databases">
        <title>Chromosome-scale reference genome and RAD-based genetic map of yellow starthistle (Centaurea solstitialis) reveal putative structural variation and QTLs associated with invader traits.</title>
        <authorList>
            <person name="Reatini B."/>
            <person name="Cang F.A."/>
            <person name="Jiang Q."/>
            <person name="Mckibben M.T.W."/>
            <person name="Barker M.S."/>
            <person name="Rieseberg L.H."/>
            <person name="Dlugosch K.M."/>
        </authorList>
    </citation>
    <scope>NUCLEOTIDE SEQUENCE</scope>
    <source>
        <strain evidence="12">CAN-66</strain>
        <tissue evidence="12">Leaf</tissue>
    </source>
</reference>
<dbReference type="SUPFAM" id="SSF46689">
    <property type="entry name" value="Homeodomain-like"/>
    <property type="match status" value="1"/>
</dbReference>
<dbReference type="SUPFAM" id="SSF52172">
    <property type="entry name" value="CheY-like"/>
    <property type="match status" value="1"/>
</dbReference>
<accession>A0AA38W6C1</accession>
<dbReference type="InterPro" id="IPR017930">
    <property type="entry name" value="Myb_dom"/>
</dbReference>
<organism evidence="12 13">
    <name type="scientific">Centaurea solstitialis</name>
    <name type="common">yellow star-thistle</name>
    <dbReference type="NCBI Taxonomy" id="347529"/>
    <lineage>
        <taxon>Eukaryota</taxon>
        <taxon>Viridiplantae</taxon>
        <taxon>Streptophyta</taxon>
        <taxon>Embryophyta</taxon>
        <taxon>Tracheophyta</taxon>
        <taxon>Spermatophyta</taxon>
        <taxon>Magnoliopsida</taxon>
        <taxon>eudicotyledons</taxon>
        <taxon>Gunneridae</taxon>
        <taxon>Pentapetalae</taxon>
        <taxon>asterids</taxon>
        <taxon>campanulids</taxon>
        <taxon>Asterales</taxon>
        <taxon>Asteraceae</taxon>
        <taxon>Carduoideae</taxon>
        <taxon>Cardueae</taxon>
        <taxon>Centaureinae</taxon>
        <taxon>Centaurea</taxon>
    </lineage>
</organism>
<dbReference type="InterPro" id="IPR011006">
    <property type="entry name" value="CheY-like_superfamily"/>
</dbReference>
<feature type="compositionally biased region" description="Polar residues" evidence="9">
    <location>
        <begin position="408"/>
        <end position="421"/>
    </location>
</feature>
<dbReference type="InterPro" id="IPR001005">
    <property type="entry name" value="SANT/Myb"/>
</dbReference>
<evidence type="ECO:0000256" key="1">
    <source>
        <dbReference type="ARBA" id="ARBA00004123"/>
    </source>
</evidence>
<gene>
    <name evidence="12" type="ORF">OSB04_020930</name>
</gene>
<dbReference type="NCBIfam" id="TIGR01557">
    <property type="entry name" value="myb_SHAQKYF"/>
    <property type="match status" value="1"/>
</dbReference>